<feature type="domain" description="XLF-like N-terminal" evidence="9">
    <location>
        <begin position="4"/>
        <end position="124"/>
    </location>
</feature>
<evidence type="ECO:0000256" key="3">
    <source>
        <dbReference type="ARBA" id="ARBA00023125"/>
    </source>
</evidence>
<dbReference type="AlphaFoldDB" id="A0A319CZE3"/>
<dbReference type="InterPro" id="IPR053829">
    <property type="entry name" value="XLF-like_CC"/>
</dbReference>
<feature type="compositionally biased region" description="Acidic residues" evidence="8">
    <location>
        <begin position="293"/>
        <end position="305"/>
    </location>
</feature>
<evidence type="ECO:0000259" key="10">
    <source>
        <dbReference type="Pfam" id="PF21928"/>
    </source>
</evidence>
<keyword evidence="2" id="KW-0227">DNA damage</keyword>
<keyword evidence="3" id="KW-0238">DNA-binding</keyword>
<feature type="domain" description="XLF-like coiled-coil region" evidence="10">
    <location>
        <begin position="126"/>
        <end position="178"/>
    </location>
</feature>
<evidence type="ECO:0000256" key="5">
    <source>
        <dbReference type="ARBA" id="ARBA00023242"/>
    </source>
</evidence>
<evidence type="ECO:0000256" key="8">
    <source>
        <dbReference type="SAM" id="MobiDB-lite"/>
    </source>
</evidence>
<dbReference type="EMBL" id="KZ825999">
    <property type="protein sequence ID" value="PYH90051.1"/>
    <property type="molecule type" value="Genomic_DNA"/>
</dbReference>
<dbReference type="CDD" id="cd22285">
    <property type="entry name" value="HD_XLF_N"/>
    <property type="match status" value="1"/>
</dbReference>
<keyword evidence="12" id="KW-1185">Reference proteome</keyword>
<dbReference type="GO" id="GO:0032807">
    <property type="term" value="C:DNA ligase IV complex"/>
    <property type="evidence" value="ECO:0007669"/>
    <property type="project" value="TreeGrafter"/>
</dbReference>
<gene>
    <name evidence="11" type="ORF">BO71DRAFT_402547</name>
</gene>
<reference evidence="11 12" key="1">
    <citation type="submission" date="2018-02" db="EMBL/GenBank/DDBJ databases">
        <title>The genomes of Aspergillus section Nigri reveals drivers in fungal speciation.</title>
        <authorList>
            <consortium name="DOE Joint Genome Institute"/>
            <person name="Vesth T.C."/>
            <person name="Nybo J."/>
            <person name="Theobald S."/>
            <person name="Brandl J."/>
            <person name="Frisvad J.C."/>
            <person name="Nielsen K.F."/>
            <person name="Lyhne E.K."/>
            <person name="Kogle M.E."/>
            <person name="Kuo A."/>
            <person name="Riley R."/>
            <person name="Clum A."/>
            <person name="Nolan M."/>
            <person name="Lipzen A."/>
            <person name="Salamov A."/>
            <person name="Henrissat B."/>
            <person name="Wiebenga A."/>
            <person name="De vries R.P."/>
            <person name="Grigoriev I.V."/>
            <person name="Mortensen U.H."/>
            <person name="Andersen M.R."/>
            <person name="Baker S.E."/>
        </authorList>
    </citation>
    <scope>NUCLEOTIDE SEQUENCE [LARGE SCALE GENOMIC DNA]</scope>
    <source>
        <strain evidence="11 12">CBS 707.79</strain>
    </source>
</reference>
<dbReference type="VEuPathDB" id="FungiDB:BO71DRAFT_402547"/>
<dbReference type="Pfam" id="PF09302">
    <property type="entry name" value="XLF"/>
    <property type="match status" value="1"/>
</dbReference>
<evidence type="ECO:0000259" key="9">
    <source>
        <dbReference type="Pfam" id="PF09302"/>
    </source>
</evidence>
<dbReference type="Proteomes" id="UP000247810">
    <property type="component" value="Unassembled WGS sequence"/>
</dbReference>
<keyword evidence="5" id="KW-0539">Nucleus</keyword>
<feature type="region of interest" description="Disordered" evidence="8">
    <location>
        <begin position="263"/>
        <end position="596"/>
    </location>
</feature>
<dbReference type="GO" id="GO:0006303">
    <property type="term" value="P:double-strand break repair via nonhomologous end joining"/>
    <property type="evidence" value="ECO:0007669"/>
    <property type="project" value="TreeGrafter"/>
</dbReference>
<evidence type="ECO:0000313" key="12">
    <source>
        <dbReference type="Proteomes" id="UP000247810"/>
    </source>
</evidence>
<comment type="subcellular location">
    <subcellularLocation>
        <location evidence="1">Nucleus</location>
    </subcellularLocation>
</comment>
<feature type="compositionally biased region" description="Basic and acidic residues" evidence="8">
    <location>
        <begin position="318"/>
        <end position="330"/>
    </location>
</feature>
<dbReference type="InterPro" id="IPR052287">
    <property type="entry name" value="NHEJ_factor"/>
</dbReference>
<dbReference type="OrthoDB" id="2155935at2759"/>
<dbReference type="Gene3D" id="2.170.210.10">
    <property type="entry name" value="DNA double-strand break repair and VJ recombination XRCC4, N-terminal"/>
    <property type="match status" value="1"/>
</dbReference>
<feature type="compositionally biased region" description="Low complexity" evidence="8">
    <location>
        <begin position="496"/>
        <end position="505"/>
    </location>
</feature>
<keyword evidence="4" id="KW-0234">DNA repair</keyword>
<organism evidence="11 12">
    <name type="scientific">Aspergillus ellipticus CBS 707.79</name>
    <dbReference type="NCBI Taxonomy" id="1448320"/>
    <lineage>
        <taxon>Eukaryota</taxon>
        <taxon>Fungi</taxon>
        <taxon>Dikarya</taxon>
        <taxon>Ascomycota</taxon>
        <taxon>Pezizomycotina</taxon>
        <taxon>Eurotiomycetes</taxon>
        <taxon>Eurotiomycetidae</taxon>
        <taxon>Eurotiales</taxon>
        <taxon>Aspergillaceae</taxon>
        <taxon>Aspergillus</taxon>
        <taxon>Aspergillus subgen. Circumdati</taxon>
    </lineage>
</organism>
<evidence type="ECO:0000313" key="11">
    <source>
        <dbReference type="EMBL" id="PYH90051.1"/>
    </source>
</evidence>
<comment type="similarity">
    <text evidence="6">Belongs to the XRCC4-XLF family. XLF subfamily.</text>
</comment>
<evidence type="ECO:0000256" key="7">
    <source>
        <dbReference type="ARBA" id="ARBA00044529"/>
    </source>
</evidence>
<dbReference type="InterPro" id="IPR038051">
    <property type="entry name" value="XRCC4-like_N_sf"/>
</dbReference>
<feature type="compositionally biased region" description="Basic and acidic residues" evidence="8">
    <location>
        <begin position="568"/>
        <end position="586"/>
    </location>
</feature>
<evidence type="ECO:0000256" key="6">
    <source>
        <dbReference type="ARBA" id="ARBA00025747"/>
    </source>
</evidence>
<feature type="compositionally biased region" description="Acidic residues" evidence="8">
    <location>
        <begin position="331"/>
        <end position="341"/>
    </location>
</feature>
<dbReference type="GO" id="GO:0045027">
    <property type="term" value="F:DNA end binding"/>
    <property type="evidence" value="ECO:0007669"/>
    <property type="project" value="TreeGrafter"/>
</dbReference>
<proteinExistence type="inferred from homology"/>
<dbReference type="PANTHER" id="PTHR32235">
    <property type="entry name" value="NON-HOMOLOGOUS END-JOINING FACTOR 1"/>
    <property type="match status" value="1"/>
</dbReference>
<dbReference type="PRINTS" id="PR01217">
    <property type="entry name" value="PRICHEXTENSN"/>
</dbReference>
<sequence length="596" mass="65684">MVSKWQRLHISNQGPVPPLLFKYSFTQNGYDLYMTDLTYIWSEHLNRQHILRRADEDDATIDPSENAGQLDVLLQKVGEALRNEPGSSTVLNNHGSGIDSLQLITSTKLPSPLRPLEWNIYLSKEPQSSSTGKLLLPLIKAEAAWVSRQQTLIDQLKRKDWALGKLFDKLEAMGIDLGTIFPNTTGLRAGHKGSMLSQATKYIKGVAPFDEQAWLDETNASPDLGLANNILTEASASGLDDYKKLENLNPPSDGWWKKLTAAVTSTTKTSPEHEERSPPVNTKPSKDPRNTEIDDGAETEDDEFERQETPSRLRRPPVSKDKSPPPRMVEETESEGEDEGEDVKRKPIATKPPRTATQPKPPAKPSMGLGRIGGQRAQSPPKQEPLQPSPPPLPDNDNDSDRTESGSDSDNPPSPPPNPKPSTITNPRRGLGVIGGKKKEQPASPPPPQSPEPQPEPEPQRPIHHHRSSSTGPKTRQPGRLGLIGGRKPAPPRPAEPTTSPSRTETPSEEDEKHEPVKPSSRDVPRSKSAIKRSSSPEHPQPNVSPTPSPPAPAPAPPPEPEREETEQERADRKRDELKRQLEAKSKAPAKKKRKF</sequence>
<name>A0A319CZE3_9EURO</name>
<dbReference type="STRING" id="1448320.A0A319CZE3"/>
<protein>
    <recommendedName>
        <fullName evidence="7">Non-homologous end-joining factor 1</fullName>
    </recommendedName>
</protein>
<evidence type="ECO:0000256" key="4">
    <source>
        <dbReference type="ARBA" id="ARBA00023204"/>
    </source>
</evidence>
<feature type="compositionally biased region" description="Basic and acidic residues" evidence="8">
    <location>
        <begin position="511"/>
        <end position="526"/>
    </location>
</feature>
<feature type="compositionally biased region" description="Pro residues" evidence="8">
    <location>
        <begin position="539"/>
        <end position="559"/>
    </location>
</feature>
<dbReference type="InterPro" id="IPR015381">
    <property type="entry name" value="XLF-like_N"/>
</dbReference>
<dbReference type="Pfam" id="PF21928">
    <property type="entry name" value="XLF_CC"/>
    <property type="match status" value="1"/>
</dbReference>
<evidence type="ECO:0000256" key="1">
    <source>
        <dbReference type="ARBA" id="ARBA00004123"/>
    </source>
</evidence>
<feature type="compositionally biased region" description="Pro residues" evidence="8">
    <location>
        <begin position="443"/>
        <end position="457"/>
    </location>
</feature>
<evidence type="ECO:0000256" key="2">
    <source>
        <dbReference type="ARBA" id="ARBA00022763"/>
    </source>
</evidence>
<accession>A0A319CZE3</accession>
<dbReference type="PANTHER" id="PTHR32235:SF1">
    <property type="entry name" value="NON-HOMOLOGOUS END-JOINING FACTOR 1"/>
    <property type="match status" value="1"/>
</dbReference>